<dbReference type="EMBL" id="OU015567">
    <property type="protein sequence ID" value="CAG5114295.1"/>
    <property type="molecule type" value="Genomic_DNA"/>
</dbReference>
<evidence type="ECO:0000256" key="11">
    <source>
        <dbReference type="ARBA" id="ARBA00031762"/>
    </source>
</evidence>
<keyword evidence="5" id="KW-0808">Transferase</keyword>
<dbReference type="Gene3D" id="3.30.40.10">
    <property type="entry name" value="Zinc/RING finger domain, C3HC4 (zinc finger)"/>
    <property type="match status" value="2"/>
</dbReference>
<dbReference type="SUPFAM" id="SSF57850">
    <property type="entry name" value="RING/U-box"/>
    <property type="match status" value="1"/>
</dbReference>
<protein>
    <recommendedName>
        <fullName evidence="4">E3 ubiquitin-protein ligase NRDP1</fullName>
        <ecNumber evidence="3">2.3.2.27</ecNumber>
    </recommendedName>
    <alternativeName>
        <fullName evidence="10">RING finger protein 41</fullName>
    </alternativeName>
    <alternativeName>
        <fullName evidence="11">RING-type E3 ubiquitin transferase NRDP1</fullName>
    </alternativeName>
</protein>
<dbReference type="SUPFAM" id="SSF49599">
    <property type="entry name" value="TRAF domain-like"/>
    <property type="match status" value="1"/>
</dbReference>
<sequence>MGYDLCLFEDEDVDEELICPICRGVLEEATYAPNCEHAFCSDCIHEWLANQRTCPLDRTSLKKEELNSVPRIMKNMLGKLRVKCENKEHGCQEIIRLDARADHSVNCEFNPKRPIRCEQCCLTIPKNELDNHNCIRDLRKQMAVINDQVTELKKYQTEQKERDRDLMLQINHLRELVRLNHAASPRTPMQPRITEILNWTESLHSARVTRWGGVISTPDSVLQRVIRRSLLESGCPNHIVQDLIENAHERRWPRGLSTLETRQLNRRYYDDYVTKRIPGKQAVVVLHCENTHMPIDMISDPGIVMIFAHGVEDV</sequence>
<evidence type="ECO:0000256" key="8">
    <source>
        <dbReference type="ARBA" id="ARBA00022786"/>
    </source>
</evidence>
<dbReference type="PANTHER" id="PTHR10131:SF157">
    <property type="entry name" value="RECEPTOR-ASSOCIATED FACTOR, PUTATIVE-RELATED"/>
    <property type="match status" value="1"/>
</dbReference>
<dbReference type="PANTHER" id="PTHR10131">
    <property type="entry name" value="TNF RECEPTOR ASSOCIATED FACTOR"/>
    <property type="match status" value="1"/>
</dbReference>
<evidence type="ECO:0000256" key="9">
    <source>
        <dbReference type="ARBA" id="ARBA00022833"/>
    </source>
</evidence>
<dbReference type="SUPFAM" id="SSF160088">
    <property type="entry name" value="NRDP1 C-terminal domain-like"/>
    <property type="match status" value="1"/>
</dbReference>
<dbReference type="EC" id="2.3.2.27" evidence="3"/>
<evidence type="ECO:0000256" key="5">
    <source>
        <dbReference type="ARBA" id="ARBA00022679"/>
    </source>
</evidence>
<comment type="pathway">
    <text evidence="2">Protein modification; protein ubiquitination.</text>
</comment>
<keyword evidence="7 12" id="KW-0863">Zinc-finger</keyword>
<evidence type="ECO:0000256" key="10">
    <source>
        <dbReference type="ARBA" id="ARBA00030556"/>
    </source>
</evidence>
<dbReference type="PROSITE" id="PS00518">
    <property type="entry name" value="ZF_RING_1"/>
    <property type="match status" value="1"/>
</dbReference>
<evidence type="ECO:0000256" key="12">
    <source>
        <dbReference type="PROSITE-ProRule" id="PRU00175"/>
    </source>
</evidence>
<reference evidence="14 15" key="1">
    <citation type="submission" date="2021-04" db="EMBL/GenBank/DDBJ databases">
        <authorList>
            <person name="Bliznina A."/>
        </authorList>
    </citation>
    <scope>NUCLEOTIDE SEQUENCE [LARGE SCALE GENOMIC DNA]</scope>
</reference>
<dbReference type="PROSITE" id="PS50089">
    <property type="entry name" value="ZF_RING_2"/>
    <property type="match status" value="1"/>
</dbReference>
<dbReference type="Pfam" id="PF08941">
    <property type="entry name" value="USP8_interact"/>
    <property type="match status" value="1"/>
</dbReference>
<feature type="domain" description="RING-type" evidence="13">
    <location>
        <begin position="19"/>
        <end position="58"/>
    </location>
</feature>
<name>A0ABN7TDK5_OIKDI</name>
<dbReference type="InterPro" id="IPR013083">
    <property type="entry name" value="Znf_RING/FYVE/PHD"/>
</dbReference>
<dbReference type="InterPro" id="IPR017907">
    <property type="entry name" value="Znf_RING_CS"/>
</dbReference>
<keyword evidence="6" id="KW-0479">Metal-binding</keyword>
<evidence type="ECO:0000313" key="15">
    <source>
        <dbReference type="Proteomes" id="UP001158576"/>
    </source>
</evidence>
<evidence type="ECO:0000256" key="3">
    <source>
        <dbReference type="ARBA" id="ARBA00012483"/>
    </source>
</evidence>
<dbReference type="SMART" id="SM00184">
    <property type="entry name" value="RING"/>
    <property type="match status" value="1"/>
</dbReference>
<accession>A0ABN7TDK5</accession>
<evidence type="ECO:0000256" key="1">
    <source>
        <dbReference type="ARBA" id="ARBA00000900"/>
    </source>
</evidence>
<keyword evidence="9" id="KW-0862">Zinc</keyword>
<organism evidence="14 15">
    <name type="scientific">Oikopleura dioica</name>
    <name type="common">Tunicate</name>
    <dbReference type="NCBI Taxonomy" id="34765"/>
    <lineage>
        <taxon>Eukaryota</taxon>
        <taxon>Metazoa</taxon>
        <taxon>Chordata</taxon>
        <taxon>Tunicata</taxon>
        <taxon>Appendicularia</taxon>
        <taxon>Copelata</taxon>
        <taxon>Oikopleuridae</taxon>
        <taxon>Oikopleura</taxon>
    </lineage>
</organism>
<evidence type="ECO:0000313" key="14">
    <source>
        <dbReference type="EMBL" id="CAG5114295.1"/>
    </source>
</evidence>
<evidence type="ECO:0000256" key="2">
    <source>
        <dbReference type="ARBA" id="ARBA00004906"/>
    </source>
</evidence>
<evidence type="ECO:0000259" key="13">
    <source>
        <dbReference type="PROSITE" id="PS50089"/>
    </source>
</evidence>
<dbReference type="Pfam" id="PF13923">
    <property type="entry name" value="zf-C3HC4_2"/>
    <property type="match status" value="1"/>
</dbReference>
<dbReference type="InterPro" id="IPR001841">
    <property type="entry name" value="Znf_RING"/>
</dbReference>
<dbReference type="InterPro" id="IPR015036">
    <property type="entry name" value="NRDP1"/>
</dbReference>
<evidence type="ECO:0000256" key="7">
    <source>
        <dbReference type="ARBA" id="ARBA00022771"/>
    </source>
</evidence>
<dbReference type="Proteomes" id="UP001158576">
    <property type="component" value="Chromosome 2"/>
</dbReference>
<proteinExistence type="predicted"/>
<keyword evidence="15" id="KW-1185">Reference proteome</keyword>
<dbReference type="CDD" id="cd16634">
    <property type="entry name" value="mRING-HC-C3HC3D_Nrdp1"/>
    <property type="match status" value="1"/>
</dbReference>
<dbReference type="InterPro" id="IPR037255">
    <property type="entry name" value="NRDP1_C"/>
</dbReference>
<evidence type="ECO:0000256" key="6">
    <source>
        <dbReference type="ARBA" id="ARBA00022723"/>
    </source>
</evidence>
<comment type="catalytic activity">
    <reaction evidence="1">
        <text>S-ubiquitinyl-[E2 ubiquitin-conjugating enzyme]-L-cysteine + [acceptor protein]-L-lysine = [E2 ubiquitin-conjugating enzyme]-L-cysteine + N(6)-ubiquitinyl-[acceptor protein]-L-lysine.</text>
        <dbReference type="EC" id="2.3.2.27"/>
    </reaction>
</comment>
<evidence type="ECO:0000256" key="4">
    <source>
        <dbReference type="ARBA" id="ARBA00015711"/>
    </source>
</evidence>
<keyword evidence="8" id="KW-0833">Ubl conjugation pathway</keyword>
<gene>
    <name evidence="14" type="ORF">OKIOD_LOCUS17122</name>
</gene>